<reference evidence="1" key="1">
    <citation type="submission" date="2019-07" db="EMBL/GenBank/DDBJ databases">
        <authorList>
            <person name="Weber M."/>
            <person name="Kostadinov I."/>
            <person name="Kostadinov D I."/>
        </authorList>
    </citation>
    <scope>NUCLEOTIDE SEQUENCE</scope>
    <source>
        <strain evidence="1">Gfbio:sag-sample-m06:053724c1-46a9-4a36-b237-ea2bf867836b</strain>
    </source>
</reference>
<dbReference type="EMBL" id="LR633967">
    <property type="protein sequence ID" value="VUX55776.1"/>
    <property type="molecule type" value="Genomic_DNA"/>
</dbReference>
<protein>
    <submittedName>
        <fullName evidence="1">Uncharacterized protein</fullName>
    </submittedName>
</protein>
<proteinExistence type="predicted"/>
<sequence length="578" mass="64813">MAYPAYKHVLVFGILSTLLCAGTAIADAIMRSQAMFADTIAEYFIEDDHVRLELEIGPNDVGSFRNLLPDVLYQRLDFGDTPLEERLPKFVTDDMPVIVGGRKLAGRITNIGPATRPLRDAITGEELPTPEDEATVVIRATIVFPFDERPDSLTLVAPRQTGLANIGFVLYHKGVAVNDYRYLSTGNTVNLDWQDAWYSAFPERGLRRQYYSPMTGFIYVEPYEVRKEIIVRPSDIQRYVDLGLDGETTIPAERHDEIKDLVVEFLSGHFPVKIDGEPVEGTIDRVNFLKRTLRSSIVVDKQDLELLPATIGVIYVFPTDGLPQTVEMEWDLFNEKTPTIPAATVDQAGPLPVILEPGFSTLRWDNYLRFPELPTLTDVEKPPTVLQSVAGWGRWLMLALSIVLLAGLSRSSSANRTLSRPLLSFSLSALAITVLFFHQHRQVAMNDSRLTQLVSDILHNIYRAFDYRGEEVIYDVLEKSVSGELLTDIYLETQKGLELANQGGARVKVKTTEVNNAELVNRDGNRLTIASDWTVSGSVGHWGHIHQRTNGYKANLEISEVDGVWKLTGLEILEEQRL</sequence>
<evidence type="ECO:0000313" key="1">
    <source>
        <dbReference type="EMBL" id="VUX55776.1"/>
    </source>
</evidence>
<organism evidence="1">
    <name type="scientific">uncultured Woeseiaceae bacterium</name>
    <dbReference type="NCBI Taxonomy" id="1983305"/>
    <lineage>
        <taxon>Bacteria</taxon>
        <taxon>Pseudomonadati</taxon>
        <taxon>Pseudomonadota</taxon>
        <taxon>Gammaproteobacteria</taxon>
        <taxon>Woeseiales</taxon>
        <taxon>Woeseiaceae</taxon>
        <taxon>environmental samples</taxon>
    </lineage>
</organism>
<dbReference type="AlphaFoldDB" id="A0A7D9H5R6"/>
<accession>A0A7D9H5R6</accession>
<name>A0A7D9H5R6_9GAMM</name>
<gene>
    <name evidence="1" type="ORF">JTBM06_V1_110005</name>
</gene>